<evidence type="ECO:0000256" key="6">
    <source>
        <dbReference type="ARBA" id="ARBA00022921"/>
    </source>
</evidence>
<evidence type="ECO:0000256" key="8">
    <source>
        <dbReference type="ARBA" id="ARBA00033120"/>
    </source>
</evidence>
<comment type="subunit">
    <text evidence="3">Homodimer.</text>
</comment>
<name>A0ABV0EEQ2_9BURK</name>
<dbReference type="SUPFAM" id="SSF47729">
    <property type="entry name" value="IHF-like DNA-binding proteins"/>
    <property type="match status" value="1"/>
</dbReference>
<evidence type="ECO:0000256" key="9">
    <source>
        <dbReference type="ARBA" id="ARBA00033227"/>
    </source>
</evidence>
<dbReference type="SMART" id="SM00411">
    <property type="entry name" value="BHL"/>
    <property type="match status" value="1"/>
</dbReference>
<dbReference type="EMBL" id="JBAJEX010000002">
    <property type="protein sequence ID" value="MEO1766302.1"/>
    <property type="molecule type" value="Genomic_DNA"/>
</dbReference>
<comment type="similarity">
    <text evidence="2 11">Belongs to the bacterial histone-like protein family.</text>
</comment>
<evidence type="ECO:0000256" key="1">
    <source>
        <dbReference type="ARBA" id="ARBA00004328"/>
    </source>
</evidence>
<organism evidence="12 13">
    <name type="scientific">Thiobacter aerophilum</name>
    <dbReference type="NCBI Taxonomy" id="3121275"/>
    <lineage>
        <taxon>Bacteria</taxon>
        <taxon>Pseudomonadati</taxon>
        <taxon>Pseudomonadota</taxon>
        <taxon>Betaproteobacteria</taxon>
        <taxon>Burkholderiales</taxon>
        <taxon>Thiobacteraceae</taxon>
        <taxon>Thiobacter</taxon>
    </lineage>
</organism>
<dbReference type="InterPro" id="IPR000119">
    <property type="entry name" value="Hist_DNA-bd"/>
</dbReference>
<evidence type="ECO:0000256" key="3">
    <source>
        <dbReference type="ARBA" id="ARBA00011738"/>
    </source>
</evidence>
<dbReference type="Proteomes" id="UP001482231">
    <property type="component" value="Unassembled WGS sequence"/>
</dbReference>
<dbReference type="Gene3D" id="4.10.520.10">
    <property type="entry name" value="IHF-like DNA-binding proteins"/>
    <property type="match status" value="1"/>
</dbReference>
<evidence type="ECO:0000313" key="12">
    <source>
        <dbReference type="EMBL" id="MEO1766302.1"/>
    </source>
</evidence>
<evidence type="ECO:0000313" key="13">
    <source>
        <dbReference type="Proteomes" id="UP001482231"/>
    </source>
</evidence>
<evidence type="ECO:0000256" key="11">
    <source>
        <dbReference type="RuleBase" id="RU003939"/>
    </source>
</evidence>
<comment type="function">
    <text evidence="10">DNA-binding protein that plays a critical role in nucleoid compaction, genome replication and DNA replication and transcription. Binds to both ssDNA and dsDNA with a binding site covering about 15 nucleotides. Displays DNA-supercoiling activity only when associated with the viral DNA topoisomerase 2.</text>
</comment>
<dbReference type="CDD" id="cd13834">
    <property type="entry name" value="HU_like"/>
    <property type="match status" value="1"/>
</dbReference>
<protein>
    <recommendedName>
        <fullName evidence="4">Viral histone-like protein</fullName>
    </recommendedName>
    <alternativeName>
        <fullName evidence="9">DNA-binding protein pA104R</fullName>
    </alternativeName>
    <alternativeName>
        <fullName evidence="8">pA104R</fullName>
    </alternativeName>
</protein>
<proteinExistence type="inferred from homology"/>
<evidence type="ECO:0000256" key="10">
    <source>
        <dbReference type="ARBA" id="ARBA00046140"/>
    </source>
</evidence>
<gene>
    <name evidence="12" type="ORF">V6E02_03620</name>
</gene>
<keyword evidence="6" id="KW-0426">Late protein</keyword>
<keyword evidence="5" id="KW-0235">DNA replication</keyword>
<comment type="caution">
    <text evidence="12">The sequence shown here is derived from an EMBL/GenBank/DDBJ whole genome shotgun (WGS) entry which is preliminary data.</text>
</comment>
<keyword evidence="13" id="KW-1185">Reference proteome</keyword>
<dbReference type="PANTHER" id="PTHR33175">
    <property type="entry name" value="DNA-BINDING PROTEIN HU"/>
    <property type="match status" value="1"/>
</dbReference>
<reference evidence="12 13" key="1">
    <citation type="submission" date="2024-02" db="EMBL/GenBank/DDBJ databases">
        <title>New thermophilic sulfur-oxidizing bacteria from a hot springs of the Uzon caldera (Kamchatka, Russia).</title>
        <authorList>
            <person name="Dukat A.M."/>
            <person name="Elcheninov A.G."/>
            <person name="Frolov E.N."/>
        </authorList>
    </citation>
    <scope>NUCLEOTIDE SEQUENCE [LARGE SCALE GENOMIC DNA]</scope>
    <source>
        <strain evidence="12 13">AK1</strain>
    </source>
</reference>
<keyword evidence="7 12" id="KW-0238">DNA-binding</keyword>
<accession>A0ABV0EEQ2</accession>
<evidence type="ECO:0000256" key="5">
    <source>
        <dbReference type="ARBA" id="ARBA00022705"/>
    </source>
</evidence>
<evidence type="ECO:0000256" key="7">
    <source>
        <dbReference type="ARBA" id="ARBA00023125"/>
    </source>
</evidence>
<dbReference type="Pfam" id="PF00216">
    <property type="entry name" value="Bac_DNA_binding"/>
    <property type="match status" value="1"/>
</dbReference>
<dbReference type="InterPro" id="IPR010992">
    <property type="entry name" value="IHF-like_DNA-bd_dom_sf"/>
</dbReference>
<dbReference type="GO" id="GO:0003677">
    <property type="term" value="F:DNA binding"/>
    <property type="evidence" value="ECO:0007669"/>
    <property type="project" value="UniProtKB-KW"/>
</dbReference>
<dbReference type="PANTHER" id="PTHR33175:SF13">
    <property type="entry name" value="HISTONE-LIKE PROTEIN"/>
    <property type="match status" value="1"/>
</dbReference>
<evidence type="ECO:0000256" key="2">
    <source>
        <dbReference type="ARBA" id="ARBA00010529"/>
    </source>
</evidence>
<comment type="subcellular location">
    <subcellularLocation>
        <location evidence="1">Virion</location>
    </subcellularLocation>
</comment>
<evidence type="ECO:0000256" key="4">
    <source>
        <dbReference type="ARBA" id="ARBA00016145"/>
    </source>
</evidence>
<dbReference type="RefSeq" id="WP_347307253.1">
    <property type="nucleotide sequence ID" value="NZ_JBAJEX010000002.1"/>
</dbReference>
<sequence length="105" mass="11036">MAKAAAPAKAPTKTEIIAHIAEQAGITKKQAGAALAALQSMAGKALKKGGVFMIPGFVKAKVVVKPATKARKGINPFTKEEMVFKAKPARKVVKVQALKNLKDMI</sequence>